<dbReference type="Gene3D" id="3.60.21.10">
    <property type="match status" value="1"/>
</dbReference>
<organism evidence="4 5">
    <name type="scientific">Anaerobium acetethylicum</name>
    <dbReference type="NCBI Taxonomy" id="1619234"/>
    <lineage>
        <taxon>Bacteria</taxon>
        <taxon>Bacillati</taxon>
        <taxon>Bacillota</taxon>
        <taxon>Clostridia</taxon>
        <taxon>Lachnospirales</taxon>
        <taxon>Lachnospiraceae</taxon>
        <taxon>Anaerobium</taxon>
    </lineage>
</organism>
<dbReference type="CDD" id="cd07385">
    <property type="entry name" value="MPP_YkuE_C"/>
    <property type="match status" value="1"/>
</dbReference>
<keyword evidence="2" id="KW-0378">Hydrolase</keyword>
<accession>A0A1D3TY67</accession>
<dbReference type="RefSeq" id="WP_091236709.1">
    <property type="nucleotide sequence ID" value="NZ_FMKA01000038.1"/>
</dbReference>
<gene>
    <name evidence="4" type="ORF">SAMN05421730_103822</name>
</gene>
<dbReference type="GO" id="GO:0016020">
    <property type="term" value="C:membrane"/>
    <property type="evidence" value="ECO:0007669"/>
    <property type="project" value="GOC"/>
</dbReference>
<dbReference type="EMBL" id="FMKA01000038">
    <property type="protein sequence ID" value="SCP99345.1"/>
    <property type="molecule type" value="Genomic_DNA"/>
</dbReference>
<dbReference type="InterPro" id="IPR029052">
    <property type="entry name" value="Metallo-depent_PP-like"/>
</dbReference>
<evidence type="ECO:0000259" key="3">
    <source>
        <dbReference type="Pfam" id="PF00149"/>
    </source>
</evidence>
<keyword evidence="5" id="KW-1185">Reference proteome</keyword>
<proteinExistence type="predicted"/>
<protein>
    <recommendedName>
        <fullName evidence="3">Calcineurin-like phosphoesterase domain-containing protein</fullName>
    </recommendedName>
</protein>
<evidence type="ECO:0000313" key="4">
    <source>
        <dbReference type="EMBL" id="SCP99345.1"/>
    </source>
</evidence>
<name>A0A1D3TY67_9FIRM</name>
<reference evidence="4 5" key="1">
    <citation type="submission" date="2016-09" db="EMBL/GenBank/DDBJ databases">
        <authorList>
            <person name="Capua I."/>
            <person name="De Benedictis P."/>
            <person name="Joannis T."/>
            <person name="Lombin L.H."/>
            <person name="Cattoli G."/>
        </authorList>
    </citation>
    <scope>NUCLEOTIDE SEQUENCE [LARGE SCALE GENOMIC DNA]</scope>
    <source>
        <strain evidence="4 5">GluBS11</strain>
    </source>
</reference>
<dbReference type="InterPro" id="IPR004843">
    <property type="entry name" value="Calcineurin-like_PHP"/>
</dbReference>
<dbReference type="GO" id="GO:0008758">
    <property type="term" value="F:UDP-2,3-diacylglucosamine hydrolase activity"/>
    <property type="evidence" value="ECO:0007669"/>
    <property type="project" value="TreeGrafter"/>
</dbReference>
<evidence type="ECO:0000313" key="5">
    <source>
        <dbReference type="Proteomes" id="UP000199315"/>
    </source>
</evidence>
<sequence length="279" mass="31094">MDNKSGIDVRKKKKRNRRLILLLVFIWLIWGNNDISVTTYTYGNKKIPKSFNGYRIVHISDLHNKAFGKNQKRLLKEIAAQEPDLIVITGDLIDSMNTDIGKAMDFIWGAVKLADVYFVSGNNDIDASEYDALKAGMESAGVVILENETAEIKNGSGDRIRLTGLAYSMHYEGVLEDMADVLKDDIFDMLMVHQPEFLETYAESGTDLVFTGHAHGGQIRLPMIGGLVAPGQGFFPKYTSGFYRMGETTMLVSRGLGNSILPLRICNRPEVVTLVLRTP</sequence>
<dbReference type="PANTHER" id="PTHR31302:SF31">
    <property type="entry name" value="PHOSPHODIESTERASE YAEI"/>
    <property type="match status" value="1"/>
</dbReference>
<feature type="domain" description="Calcineurin-like phosphoesterase" evidence="3">
    <location>
        <begin position="55"/>
        <end position="216"/>
    </location>
</feature>
<dbReference type="Pfam" id="PF00149">
    <property type="entry name" value="Metallophos"/>
    <property type="match status" value="1"/>
</dbReference>
<dbReference type="GO" id="GO:0046872">
    <property type="term" value="F:metal ion binding"/>
    <property type="evidence" value="ECO:0007669"/>
    <property type="project" value="UniProtKB-KW"/>
</dbReference>
<evidence type="ECO:0000256" key="1">
    <source>
        <dbReference type="ARBA" id="ARBA00022723"/>
    </source>
</evidence>
<dbReference type="InterPro" id="IPR051158">
    <property type="entry name" value="Metallophosphoesterase_sf"/>
</dbReference>
<dbReference type="Proteomes" id="UP000199315">
    <property type="component" value="Unassembled WGS sequence"/>
</dbReference>
<dbReference type="OrthoDB" id="9780884at2"/>
<dbReference type="AlphaFoldDB" id="A0A1D3TY67"/>
<evidence type="ECO:0000256" key="2">
    <source>
        <dbReference type="ARBA" id="ARBA00022801"/>
    </source>
</evidence>
<dbReference type="STRING" id="1619234.SAMN05421730_103822"/>
<dbReference type="GO" id="GO:0009245">
    <property type="term" value="P:lipid A biosynthetic process"/>
    <property type="evidence" value="ECO:0007669"/>
    <property type="project" value="TreeGrafter"/>
</dbReference>
<dbReference type="SUPFAM" id="SSF56300">
    <property type="entry name" value="Metallo-dependent phosphatases"/>
    <property type="match status" value="1"/>
</dbReference>
<keyword evidence="1" id="KW-0479">Metal-binding</keyword>
<dbReference type="PANTHER" id="PTHR31302">
    <property type="entry name" value="TRANSMEMBRANE PROTEIN WITH METALLOPHOSPHOESTERASE DOMAIN-RELATED"/>
    <property type="match status" value="1"/>
</dbReference>